<dbReference type="Proteomes" id="UP000289859">
    <property type="component" value="Unassembled WGS sequence"/>
</dbReference>
<gene>
    <name evidence="1" type="ORF">DSM02_3803</name>
</gene>
<dbReference type="AlphaFoldDB" id="A0A4Q0NQL2"/>
<evidence type="ECO:0000313" key="2">
    <source>
        <dbReference type="Proteomes" id="UP000289859"/>
    </source>
</evidence>
<keyword evidence="2" id="KW-1185">Reference proteome</keyword>
<reference evidence="1 2" key="1">
    <citation type="submission" date="2018-07" db="EMBL/GenBank/DDBJ databases">
        <title>Leeuwenhoekiella genomics.</title>
        <authorList>
            <person name="Tahon G."/>
            <person name="Willems A."/>
        </authorList>
    </citation>
    <scope>NUCLEOTIDE SEQUENCE [LARGE SCALE GENOMIC DNA]</scope>
    <source>
        <strain evidence="1 2">LMG 29608</strain>
    </source>
</reference>
<protein>
    <submittedName>
        <fullName evidence="1">Uncharacterized protein</fullName>
    </submittedName>
</protein>
<accession>A0A4Q0NQL2</accession>
<organism evidence="1 2">
    <name type="scientific">Leeuwenhoekiella polynyae</name>
    <dbReference type="NCBI Taxonomy" id="1550906"/>
    <lineage>
        <taxon>Bacteria</taxon>
        <taxon>Pseudomonadati</taxon>
        <taxon>Bacteroidota</taxon>
        <taxon>Flavobacteriia</taxon>
        <taxon>Flavobacteriales</taxon>
        <taxon>Flavobacteriaceae</taxon>
        <taxon>Leeuwenhoekiella</taxon>
    </lineage>
</organism>
<comment type="caution">
    <text evidence="1">The sequence shown here is derived from an EMBL/GenBank/DDBJ whole genome shotgun (WGS) entry which is preliminary data.</text>
</comment>
<dbReference type="EMBL" id="QOVK01000028">
    <property type="protein sequence ID" value="RXG13009.1"/>
    <property type="molecule type" value="Genomic_DNA"/>
</dbReference>
<name>A0A4Q0NQL2_9FLAO</name>
<sequence>MKSWVNKKTFHERLAKSMSDDSTHSDLPDLQLDPEVAQWLGKLSLLYGVPLEYLVPDSRMLPPESIRFFYLDKNWTDRLLDGALSVGVLSTKEQIFNKTFFNKIYQATDLAQQNTRALIRNKIPEVPTHIGGTITGLLIRSRVVSDYPGLEIKGTTNSGENELKILRMDRLSDTLIICLFDGKPDKVEFIQPSEGLHFGIPQFFINEPNRNAILLRGLGFNGISGGDQITTNDGKDNVSVHVPLTETAKGVLDITQLVENITDKFKSLPKNPMGDLSELGAGGFAIQMVVTQQIQEYMLKTSEGETPDDCN</sequence>
<proteinExistence type="predicted"/>
<evidence type="ECO:0000313" key="1">
    <source>
        <dbReference type="EMBL" id="RXG13009.1"/>
    </source>
</evidence>